<evidence type="ECO:0000313" key="1">
    <source>
        <dbReference type="EMBL" id="KKK45888.1"/>
    </source>
</evidence>
<comment type="caution">
    <text evidence="1">The sequence shown here is derived from an EMBL/GenBank/DDBJ whole genome shotgun (WGS) entry which is preliminary data.</text>
</comment>
<organism evidence="1">
    <name type="scientific">marine sediment metagenome</name>
    <dbReference type="NCBI Taxonomy" id="412755"/>
    <lineage>
        <taxon>unclassified sequences</taxon>
        <taxon>metagenomes</taxon>
        <taxon>ecological metagenomes</taxon>
    </lineage>
</organism>
<proteinExistence type="predicted"/>
<dbReference type="AlphaFoldDB" id="A0A0F8VNH6"/>
<gene>
    <name evidence="1" type="ORF">LCGC14_3164740</name>
</gene>
<name>A0A0F8VNH6_9ZZZZ</name>
<dbReference type="EMBL" id="LAZR01070052">
    <property type="protein sequence ID" value="KKK45888.1"/>
    <property type="molecule type" value="Genomic_DNA"/>
</dbReference>
<sequence>MSWTLTTSGSAVIKAGIHANDITLSGTELAKMSDEAEGYVENITRRKWVDNHAGLDTGIKGVLSDITSSLIGMAIVSYDNTGYLAREADMIMNFNNDRITKGMTALKDFKSNDLKAP</sequence>
<accession>A0A0F8VNH6</accession>
<protein>
    <submittedName>
        <fullName evidence="1">Uncharacterized protein</fullName>
    </submittedName>
</protein>
<reference evidence="1" key="1">
    <citation type="journal article" date="2015" name="Nature">
        <title>Complex archaea that bridge the gap between prokaryotes and eukaryotes.</title>
        <authorList>
            <person name="Spang A."/>
            <person name="Saw J.H."/>
            <person name="Jorgensen S.L."/>
            <person name="Zaremba-Niedzwiedzka K."/>
            <person name="Martijn J."/>
            <person name="Lind A.E."/>
            <person name="van Eijk R."/>
            <person name="Schleper C."/>
            <person name="Guy L."/>
            <person name="Ettema T.J."/>
        </authorList>
    </citation>
    <scope>NUCLEOTIDE SEQUENCE</scope>
</reference>